<evidence type="ECO:0000313" key="3">
    <source>
        <dbReference type="Proteomes" id="UP001320831"/>
    </source>
</evidence>
<reference evidence="2 3" key="1">
    <citation type="submission" date="2022-09" db="EMBL/GenBank/DDBJ databases">
        <title>Chelativorans salina sp. nov., a novel slightly halophilic bacterium isolated from a saline lake sediment enrichment.</title>
        <authorList>
            <person name="Gao L."/>
            <person name="Fang B.-Z."/>
            <person name="Li W.-J."/>
        </authorList>
    </citation>
    <scope>NUCLEOTIDE SEQUENCE [LARGE SCALE GENOMIC DNA]</scope>
    <source>
        <strain evidence="2 3">EGI FJ00035</strain>
    </source>
</reference>
<dbReference type="EMBL" id="JAOCZP010000001">
    <property type="protein sequence ID" value="MCT7373885.1"/>
    <property type="molecule type" value="Genomic_DNA"/>
</dbReference>
<feature type="transmembrane region" description="Helical" evidence="1">
    <location>
        <begin position="171"/>
        <end position="191"/>
    </location>
</feature>
<evidence type="ECO:0000256" key="1">
    <source>
        <dbReference type="SAM" id="Phobius"/>
    </source>
</evidence>
<feature type="transmembrane region" description="Helical" evidence="1">
    <location>
        <begin position="107"/>
        <end position="132"/>
    </location>
</feature>
<accession>A0ABT2LH57</accession>
<keyword evidence="1" id="KW-0812">Transmembrane</keyword>
<keyword evidence="3" id="KW-1185">Reference proteome</keyword>
<keyword evidence="1" id="KW-1133">Transmembrane helix</keyword>
<gene>
    <name evidence="2" type="ORF">N5A92_02370</name>
</gene>
<keyword evidence="1" id="KW-0472">Membrane</keyword>
<feature type="transmembrane region" description="Helical" evidence="1">
    <location>
        <begin position="138"/>
        <end position="159"/>
    </location>
</feature>
<proteinExistence type="predicted"/>
<sequence>MPSGQEIQQYLTGILRVMMGRSDGLKLLDFSADGFWNSFFAIVIALPALVVGWVGIANDMAGLMTFGTRFSLLVRLFFTDIGAWILPLVMLAVAARPAGIADRFVHYVVVTNWANALFAWLLLPPALLRLFLPGAEDLTVLVSLALFLFTLVLSWRLTVAAIGKGPAIGSAVFFAMLVTSVAALLALQALLGLNF</sequence>
<comment type="caution">
    <text evidence="2">The sequence shown here is derived from an EMBL/GenBank/DDBJ whole genome shotgun (WGS) entry which is preliminary data.</text>
</comment>
<dbReference type="RefSeq" id="WP_260900221.1">
    <property type="nucleotide sequence ID" value="NZ_JAOCZP010000001.1"/>
</dbReference>
<feature type="transmembrane region" description="Helical" evidence="1">
    <location>
        <begin position="35"/>
        <end position="56"/>
    </location>
</feature>
<name>A0ABT2LH57_9HYPH</name>
<evidence type="ECO:0000313" key="2">
    <source>
        <dbReference type="EMBL" id="MCT7373885.1"/>
    </source>
</evidence>
<protein>
    <submittedName>
        <fullName evidence="2">Transporter</fullName>
    </submittedName>
</protein>
<dbReference type="Proteomes" id="UP001320831">
    <property type="component" value="Unassembled WGS sequence"/>
</dbReference>
<organism evidence="2 3">
    <name type="scientific">Chelativorans salis</name>
    <dbReference type="NCBI Taxonomy" id="2978478"/>
    <lineage>
        <taxon>Bacteria</taxon>
        <taxon>Pseudomonadati</taxon>
        <taxon>Pseudomonadota</taxon>
        <taxon>Alphaproteobacteria</taxon>
        <taxon>Hyphomicrobiales</taxon>
        <taxon>Phyllobacteriaceae</taxon>
        <taxon>Chelativorans</taxon>
    </lineage>
</organism>
<feature type="transmembrane region" description="Helical" evidence="1">
    <location>
        <begin position="76"/>
        <end position="95"/>
    </location>
</feature>